<dbReference type="AlphaFoldDB" id="A0A117NGV2"/>
<geneLocation type="mitochondrion" evidence="1"/>
<comment type="caution">
    <text evidence="1">The sequence shown here is derived from an EMBL/GenBank/DDBJ whole genome shotgun (WGS) entry which is preliminary data.</text>
</comment>
<gene>
    <name evidence="1" type="ORF">ABT39_MTgene5561</name>
</gene>
<sequence length="73" mass="8169">MVPSPLCKIEREYEDKVLYETGKLFNGIEVQDSILSSCHERGMERRRAPILSPGGKNDIEIASCDLLTLSSTK</sequence>
<reference evidence="1" key="1">
    <citation type="journal article" date="2015" name="Genome Biol. Evol.">
        <title>Organellar Genomes of White Spruce (Picea glauca): Assembly and Annotation.</title>
        <authorList>
            <person name="Jackman S.D."/>
            <person name="Warren R.L."/>
            <person name="Gibb E.A."/>
            <person name="Vandervalk B.P."/>
            <person name="Mohamadi H."/>
            <person name="Chu J."/>
            <person name="Raymond A."/>
            <person name="Pleasance S."/>
            <person name="Coope R."/>
            <person name="Wildung M.R."/>
            <person name="Ritland C.E."/>
            <person name="Bousquet J."/>
            <person name="Jones S.J."/>
            <person name="Bohlmann J."/>
            <person name="Birol I."/>
        </authorList>
    </citation>
    <scope>NUCLEOTIDE SEQUENCE [LARGE SCALE GENOMIC DNA]</scope>
    <source>
        <tissue evidence="1">Flushing bud</tissue>
    </source>
</reference>
<name>A0A117NGV2_PICGL</name>
<proteinExistence type="predicted"/>
<dbReference type="EMBL" id="LKAM01000007">
    <property type="protein sequence ID" value="KUM47376.1"/>
    <property type="molecule type" value="Genomic_DNA"/>
</dbReference>
<organism evidence="1">
    <name type="scientific">Picea glauca</name>
    <name type="common">White spruce</name>
    <name type="synonym">Pinus glauca</name>
    <dbReference type="NCBI Taxonomy" id="3330"/>
    <lineage>
        <taxon>Eukaryota</taxon>
        <taxon>Viridiplantae</taxon>
        <taxon>Streptophyta</taxon>
        <taxon>Embryophyta</taxon>
        <taxon>Tracheophyta</taxon>
        <taxon>Spermatophyta</taxon>
        <taxon>Pinopsida</taxon>
        <taxon>Pinidae</taxon>
        <taxon>Conifers I</taxon>
        <taxon>Pinales</taxon>
        <taxon>Pinaceae</taxon>
        <taxon>Picea</taxon>
    </lineage>
</organism>
<evidence type="ECO:0000313" key="1">
    <source>
        <dbReference type="EMBL" id="KUM47376.1"/>
    </source>
</evidence>
<keyword evidence="1" id="KW-0496">Mitochondrion</keyword>
<protein>
    <submittedName>
        <fullName evidence="1">Uncharacterized protein</fullName>
    </submittedName>
</protein>
<accession>A0A117NGV2</accession>